<keyword evidence="13" id="KW-1185">Reference proteome</keyword>
<dbReference type="GO" id="GO:0016020">
    <property type="term" value="C:membrane"/>
    <property type="evidence" value="ECO:0007669"/>
    <property type="project" value="InterPro"/>
</dbReference>
<keyword evidence="7" id="KW-0067">ATP-binding</keyword>
<dbReference type="AlphaFoldDB" id="A0A937ULQ9"/>
<keyword evidence="10" id="KW-1133">Transmembrane helix</keyword>
<keyword evidence="4" id="KW-0808">Transferase</keyword>
<protein>
    <recommendedName>
        <fullName evidence="2">histidine kinase</fullName>
        <ecNumber evidence="2">2.7.13.3</ecNumber>
    </recommendedName>
</protein>
<keyword evidence="6" id="KW-0418">Kinase</keyword>
<dbReference type="InterPro" id="IPR050482">
    <property type="entry name" value="Sensor_HK_TwoCompSys"/>
</dbReference>
<dbReference type="InterPro" id="IPR011712">
    <property type="entry name" value="Sig_transdc_His_kin_sub3_dim/P"/>
</dbReference>
<keyword evidence="10" id="KW-0812">Transmembrane</keyword>
<dbReference type="GO" id="GO:0046983">
    <property type="term" value="F:protein dimerization activity"/>
    <property type="evidence" value="ECO:0007669"/>
    <property type="project" value="InterPro"/>
</dbReference>
<keyword evidence="8" id="KW-0902">Two-component regulatory system</keyword>
<dbReference type="Gene3D" id="1.20.5.1930">
    <property type="match status" value="1"/>
</dbReference>
<evidence type="ECO:0000313" key="12">
    <source>
        <dbReference type="EMBL" id="MBL7628109.1"/>
    </source>
</evidence>
<dbReference type="Gene3D" id="3.30.565.10">
    <property type="entry name" value="Histidine kinase-like ATPase, C-terminal domain"/>
    <property type="match status" value="1"/>
</dbReference>
<sequence>MRTQERFTAGTAAVVGMAIVVVGLAELDRTFRPPGSLVLDFIFLLLVAAAVVTALRAPAAALGTAWAAGLVQLIGGIPVLLTEGSMVVVLFAAARWGRVPTVLAAAASAGLAPVLGVAWVRARRIRAGQAGNALYDLLTDYGPPITVWGVILFGVTLLALPLLAGLTLRFLSRARTAQAARQVAEHDAQQAQEIARLRDAQNRLARDVHDVVGHSLTVILAQAESAQFLDDPDRLKTTMQTIATSARASLHDVRQVLEPAREPDRGRRGGLDALIETVRSSGQPVDSTEVGEARPLPPELDAVAYRVLQEMLTNAMKHGRRDRPTLVERRWPEPDSGDATFTIQVTNTVDAASTRDDLGGGQGVAGMRRRLASVGGSLDIRRTEQPDGPEGPDGPAFTAVAHLPVRSPSPGRPA</sequence>
<evidence type="ECO:0000256" key="2">
    <source>
        <dbReference type="ARBA" id="ARBA00012438"/>
    </source>
</evidence>
<evidence type="ECO:0000256" key="10">
    <source>
        <dbReference type="SAM" id="Phobius"/>
    </source>
</evidence>
<feature type="region of interest" description="Disordered" evidence="9">
    <location>
        <begin position="375"/>
        <end position="414"/>
    </location>
</feature>
<evidence type="ECO:0000256" key="4">
    <source>
        <dbReference type="ARBA" id="ARBA00022679"/>
    </source>
</evidence>
<feature type="transmembrane region" description="Helical" evidence="10">
    <location>
        <begin position="6"/>
        <end position="25"/>
    </location>
</feature>
<evidence type="ECO:0000313" key="13">
    <source>
        <dbReference type="Proteomes" id="UP000604475"/>
    </source>
</evidence>
<dbReference type="GO" id="GO:0005524">
    <property type="term" value="F:ATP binding"/>
    <property type="evidence" value="ECO:0007669"/>
    <property type="project" value="UniProtKB-KW"/>
</dbReference>
<dbReference type="GO" id="GO:0000155">
    <property type="term" value="F:phosphorelay sensor kinase activity"/>
    <property type="evidence" value="ECO:0007669"/>
    <property type="project" value="InterPro"/>
</dbReference>
<evidence type="ECO:0000256" key="3">
    <source>
        <dbReference type="ARBA" id="ARBA00022553"/>
    </source>
</evidence>
<dbReference type="PANTHER" id="PTHR24421">
    <property type="entry name" value="NITRATE/NITRITE SENSOR PROTEIN NARX-RELATED"/>
    <property type="match status" value="1"/>
</dbReference>
<dbReference type="RefSeq" id="WP_203004759.1">
    <property type="nucleotide sequence ID" value="NZ_JADWYU010000144.1"/>
</dbReference>
<comment type="caution">
    <text evidence="12">The sequence shown here is derived from an EMBL/GenBank/DDBJ whole genome shotgun (WGS) entry which is preliminary data.</text>
</comment>
<feature type="compositionally biased region" description="Basic and acidic residues" evidence="9">
    <location>
        <begin position="322"/>
        <end position="333"/>
    </location>
</feature>
<dbReference type="Pfam" id="PF07730">
    <property type="entry name" value="HisKA_3"/>
    <property type="match status" value="1"/>
</dbReference>
<evidence type="ECO:0000256" key="1">
    <source>
        <dbReference type="ARBA" id="ARBA00000085"/>
    </source>
</evidence>
<keyword evidence="10" id="KW-0472">Membrane</keyword>
<evidence type="ECO:0000259" key="11">
    <source>
        <dbReference type="Pfam" id="PF07730"/>
    </source>
</evidence>
<feature type="transmembrane region" description="Helical" evidence="10">
    <location>
        <begin position="145"/>
        <end position="171"/>
    </location>
</feature>
<keyword evidence="5" id="KW-0547">Nucleotide-binding</keyword>
<dbReference type="PANTHER" id="PTHR24421:SF10">
    <property type="entry name" value="NITRATE_NITRITE SENSOR PROTEIN NARQ"/>
    <property type="match status" value="1"/>
</dbReference>
<dbReference type="EC" id="2.7.13.3" evidence="2"/>
<comment type="catalytic activity">
    <reaction evidence="1">
        <text>ATP + protein L-histidine = ADP + protein N-phospho-L-histidine.</text>
        <dbReference type="EC" id="2.7.13.3"/>
    </reaction>
</comment>
<name>A0A937ULQ9_9ACTN</name>
<evidence type="ECO:0000256" key="8">
    <source>
        <dbReference type="ARBA" id="ARBA00023012"/>
    </source>
</evidence>
<organism evidence="12 13">
    <name type="scientific">Frankia nepalensis</name>
    <dbReference type="NCBI Taxonomy" id="1836974"/>
    <lineage>
        <taxon>Bacteria</taxon>
        <taxon>Bacillati</taxon>
        <taxon>Actinomycetota</taxon>
        <taxon>Actinomycetes</taxon>
        <taxon>Frankiales</taxon>
        <taxon>Frankiaceae</taxon>
        <taxon>Frankia</taxon>
    </lineage>
</organism>
<evidence type="ECO:0000256" key="7">
    <source>
        <dbReference type="ARBA" id="ARBA00022840"/>
    </source>
</evidence>
<feature type="transmembrane region" description="Helical" evidence="10">
    <location>
        <begin position="65"/>
        <end position="94"/>
    </location>
</feature>
<evidence type="ECO:0000256" key="6">
    <source>
        <dbReference type="ARBA" id="ARBA00022777"/>
    </source>
</evidence>
<accession>A0A937ULQ9</accession>
<feature type="transmembrane region" description="Helical" evidence="10">
    <location>
        <begin position="37"/>
        <end position="59"/>
    </location>
</feature>
<proteinExistence type="predicted"/>
<feature type="region of interest" description="Disordered" evidence="9">
    <location>
        <begin position="319"/>
        <end position="338"/>
    </location>
</feature>
<dbReference type="InterPro" id="IPR036890">
    <property type="entry name" value="HATPase_C_sf"/>
</dbReference>
<dbReference type="EMBL" id="JAEACQ010000171">
    <property type="protein sequence ID" value="MBL7628109.1"/>
    <property type="molecule type" value="Genomic_DNA"/>
</dbReference>
<feature type="domain" description="Signal transduction histidine kinase subgroup 3 dimerisation and phosphoacceptor" evidence="11">
    <location>
        <begin position="202"/>
        <end position="263"/>
    </location>
</feature>
<feature type="transmembrane region" description="Helical" evidence="10">
    <location>
        <begin position="101"/>
        <end position="120"/>
    </location>
</feature>
<gene>
    <name evidence="12" type="ORF">I7412_13325</name>
</gene>
<evidence type="ECO:0000256" key="5">
    <source>
        <dbReference type="ARBA" id="ARBA00022741"/>
    </source>
</evidence>
<evidence type="ECO:0000256" key="9">
    <source>
        <dbReference type="SAM" id="MobiDB-lite"/>
    </source>
</evidence>
<dbReference type="Proteomes" id="UP000604475">
    <property type="component" value="Unassembled WGS sequence"/>
</dbReference>
<keyword evidence="3" id="KW-0597">Phosphoprotein</keyword>
<reference evidence="12" key="1">
    <citation type="submission" date="2020-12" db="EMBL/GenBank/DDBJ databases">
        <title>Genomic characterization of non-nitrogen-fixing Frankia strains.</title>
        <authorList>
            <person name="Carlos-Shanley C."/>
            <person name="Guerra T."/>
            <person name="Hahn D."/>
        </authorList>
    </citation>
    <scope>NUCLEOTIDE SEQUENCE</scope>
    <source>
        <strain evidence="12">CN6</strain>
    </source>
</reference>